<protein>
    <recommendedName>
        <fullName evidence="3">Fibronectin type-III domain-containing protein</fullName>
    </recommendedName>
</protein>
<dbReference type="PROSITE" id="PS50853">
    <property type="entry name" value="FN3"/>
    <property type="match status" value="1"/>
</dbReference>
<evidence type="ECO:0000256" key="1">
    <source>
        <dbReference type="SAM" id="MobiDB-lite"/>
    </source>
</evidence>
<dbReference type="SMART" id="SM00460">
    <property type="entry name" value="TGc"/>
    <property type="match status" value="1"/>
</dbReference>
<evidence type="ECO:0000313" key="4">
    <source>
        <dbReference type="EMBL" id="KSV58247.1"/>
    </source>
</evidence>
<feature type="region of interest" description="Disordered" evidence="1">
    <location>
        <begin position="492"/>
        <end position="561"/>
    </location>
</feature>
<reference evidence="4 5" key="1">
    <citation type="submission" date="2015-11" db="EMBL/GenBank/DDBJ databases">
        <title>Butyribacter intestini gen. nov., sp. nov., a butyric acid-producing bacterium of the family Lachnospiraceae isolated from the human faeces.</title>
        <authorList>
            <person name="Zou Y."/>
            <person name="Xue W."/>
            <person name="Luo G."/>
            <person name="Lv M."/>
        </authorList>
    </citation>
    <scope>NUCLEOTIDE SEQUENCE [LARGE SCALE GENOMIC DNA]</scope>
    <source>
        <strain evidence="4 5">ACET-33324</strain>
    </source>
</reference>
<evidence type="ECO:0000256" key="2">
    <source>
        <dbReference type="SAM" id="SignalP"/>
    </source>
</evidence>
<dbReference type="InterPro" id="IPR003961">
    <property type="entry name" value="FN3_dom"/>
</dbReference>
<feature type="domain" description="Fibronectin type-III" evidence="3">
    <location>
        <begin position="569"/>
        <end position="663"/>
    </location>
</feature>
<dbReference type="InterPro" id="IPR013783">
    <property type="entry name" value="Ig-like_fold"/>
</dbReference>
<proteinExistence type="predicted"/>
<dbReference type="InterPro" id="IPR003343">
    <property type="entry name" value="Big_2"/>
</dbReference>
<dbReference type="GO" id="GO:0005737">
    <property type="term" value="C:cytoplasm"/>
    <property type="evidence" value="ECO:0007669"/>
    <property type="project" value="TreeGrafter"/>
</dbReference>
<dbReference type="RefSeq" id="WP_058353522.1">
    <property type="nucleotide sequence ID" value="NZ_CABMMD010000179.1"/>
</dbReference>
<dbReference type="Gene3D" id="2.60.40.1080">
    <property type="match status" value="1"/>
</dbReference>
<dbReference type="Proteomes" id="UP000054874">
    <property type="component" value="Unassembled WGS sequence"/>
</dbReference>
<dbReference type="AlphaFoldDB" id="A0A0V8QCH7"/>
<dbReference type="InterPro" id="IPR052557">
    <property type="entry name" value="CAP/Cytokinesis_protein"/>
</dbReference>
<evidence type="ECO:0000313" key="5">
    <source>
        <dbReference type="Proteomes" id="UP000054874"/>
    </source>
</evidence>
<dbReference type="SUPFAM" id="SSF49373">
    <property type="entry name" value="Invasin/intimin cell-adhesion fragments"/>
    <property type="match status" value="1"/>
</dbReference>
<keyword evidence="5" id="KW-1185">Reference proteome</keyword>
<dbReference type="PANTHER" id="PTHR46333:SF2">
    <property type="entry name" value="CYTOKINESIS PROTEIN 3"/>
    <property type="match status" value="1"/>
</dbReference>
<gene>
    <name evidence="4" type="ORF">ASU35_13570</name>
</gene>
<comment type="caution">
    <text evidence="4">The sequence shown here is derived from an EMBL/GenBank/DDBJ whole genome shotgun (WGS) entry which is preliminary data.</text>
</comment>
<accession>A0A0V8QCH7</accession>
<name>A0A0V8QCH7_9FIRM</name>
<dbReference type="Pfam" id="PF02368">
    <property type="entry name" value="Big_2"/>
    <property type="match status" value="1"/>
</dbReference>
<sequence length="663" mass="75255">MKRKKAAFWKVRVFAGLCAISVCMSSFFSVPVSALENERQELKLDMDTGTRCDRDLFNYIVPKWMNWEKRIDLTDFRATMKDIEDVNYWATEVFPELYYVGRLIFHKRGDGTISWIEMDYPVNRDVELKAEGDKVLSLLNDSMSDLEKAIVIHDYLVLDIEYGGSYPFRHDVRGAVLDKRAVCEGYAKAYKYYMDRAGVPCEMVGGRSRGVGHAWNQVKIEGKWYMVDVTWDDTKEKGVIHDYFLCSQEVFRRDHTWNEELYHSCDDRTYDDAFWKKTNSPIYAGDGYLCYKDGRELKKRRLEKSVPAEAETIASASEAWRIYSGSISYDYMTLAAKDNRLYYTAPKKILSCRFDGTDCQTVLTLDSGLQENIFDIEIVGATLYYDTAAGISEPKTRNAYTLDTAFVKKPYPISIPSRSVELVSKEEYMLNIHAPGEITYVSENPDICTVNRYGVLQAKKSGETTIKVMTQENDLYLAGNEMVSVKVLLSETKPEPGDTGQPQIKPEPGDTGQSQIKPEPGDAGQPQIKPEPGDAGQPKIKPESKSTGQLQPKAEKQPEQETVITKLEKVTGISAKAVGNGKMKLEWKKLPCTGYQIKISKKSDFEKLEKTVTVKGSGKNSKVVTGLKKGTVYYVKIRTYEKKGGKIRYGKYSKVQKIRMNDI</sequence>
<feature type="chain" id="PRO_5006894144" description="Fibronectin type-III domain-containing protein" evidence="2">
    <location>
        <begin position="35"/>
        <end position="663"/>
    </location>
</feature>
<dbReference type="Gene3D" id="2.60.40.10">
    <property type="entry name" value="Immunoglobulins"/>
    <property type="match status" value="1"/>
</dbReference>
<dbReference type="Gene3D" id="3.10.620.30">
    <property type="match status" value="1"/>
</dbReference>
<dbReference type="EMBL" id="LNAM01000179">
    <property type="protein sequence ID" value="KSV58247.1"/>
    <property type="molecule type" value="Genomic_DNA"/>
</dbReference>
<dbReference type="SUPFAM" id="SSF49265">
    <property type="entry name" value="Fibronectin type III"/>
    <property type="match status" value="1"/>
</dbReference>
<dbReference type="InterPro" id="IPR002931">
    <property type="entry name" value="Transglutaminase-like"/>
</dbReference>
<dbReference type="OrthoDB" id="9788327at2"/>
<dbReference type="Pfam" id="PF00041">
    <property type="entry name" value="fn3"/>
    <property type="match status" value="1"/>
</dbReference>
<keyword evidence="2" id="KW-0732">Signal</keyword>
<dbReference type="PANTHER" id="PTHR46333">
    <property type="entry name" value="CYTOKINESIS PROTEIN 3"/>
    <property type="match status" value="1"/>
</dbReference>
<dbReference type="CDD" id="cd00063">
    <property type="entry name" value="FN3"/>
    <property type="match status" value="1"/>
</dbReference>
<dbReference type="InterPro" id="IPR036116">
    <property type="entry name" value="FN3_sf"/>
</dbReference>
<dbReference type="SUPFAM" id="SSF54001">
    <property type="entry name" value="Cysteine proteinases"/>
    <property type="match status" value="1"/>
</dbReference>
<dbReference type="InterPro" id="IPR008964">
    <property type="entry name" value="Invasin/intimin_cell_adhesion"/>
</dbReference>
<dbReference type="InterPro" id="IPR038765">
    <property type="entry name" value="Papain-like_cys_pep_sf"/>
</dbReference>
<organism evidence="4 5">
    <name type="scientific">Acetivibrio ethanolgignens</name>
    <dbReference type="NCBI Taxonomy" id="290052"/>
    <lineage>
        <taxon>Bacteria</taxon>
        <taxon>Bacillati</taxon>
        <taxon>Bacillota</taxon>
        <taxon>Clostridia</taxon>
        <taxon>Eubacteriales</taxon>
        <taxon>Oscillospiraceae</taxon>
        <taxon>Acetivibrio</taxon>
    </lineage>
</organism>
<dbReference type="Pfam" id="PF01841">
    <property type="entry name" value="Transglut_core"/>
    <property type="match status" value="1"/>
</dbReference>
<evidence type="ECO:0000259" key="3">
    <source>
        <dbReference type="PROSITE" id="PS50853"/>
    </source>
</evidence>
<feature type="signal peptide" evidence="2">
    <location>
        <begin position="1"/>
        <end position="34"/>
    </location>
</feature>
<dbReference type="STRING" id="290052.ASU35_13570"/>